<organism evidence="2 3">
    <name type="scientific">Cryptococcus amylolentus CBS 6039</name>
    <dbReference type="NCBI Taxonomy" id="1295533"/>
    <lineage>
        <taxon>Eukaryota</taxon>
        <taxon>Fungi</taxon>
        <taxon>Dikarya</taxon>
        <taxon>Basidiomycota</taxon>
        <taxon>Agaricomycotina</taxon>
        <taxon>Tremellomycetes</taxon>
        <taxon>Tremellales</taxon>
        <taxon>Cryptococcaceae</taxon>
        <taxon>Cryptococcus</taxon>
    </lineage>
</organism>
<reference evidence="2 3" key="1">
    <citation type="submission" date="2016-06" db="EMBL/GenBank/DDBJ databases">
        <title>Evolution of pathogenesis and genome organization in the Tremellales.</title>
        <authorList>
            <person name="Cuomo C."/>
            <person name="Litvintseva A."/>
            <person name="Heitman J."/>
            <person name="Chen Y."/>
            <person name="Sun S."/>
            <person name="Springer D."/>
            <person name="Dromer F."/>
            <person name="Young S."/>
            <person name="Zeng Q."/>
            <person name="Chapman S."/>
            <person name="Gujja S."/>
            <person name="Saif S."/>
            <person name="Birren B."/>
        </authorList>
    </citation>
    <scope>NUCLEOTIDE SEQUENCE [LARGE SCALE GENOMIC DNA]</scope>
    <source>
        <strain evidence="2 3">CBS 6039</strain>
    </source>
</reference>
<feature type="compositionally biased region" description="Acidic residues" evidence="1">
    <location>
        <begin position="336"/>
        <end position="345"/>
    </location>
</feature>
<dbReference type="Proteomes" id="UP000094065">
    <property type="component" value="Unassembled WGS sequence"/>
</dbReference>
<dbReference type="EMBL" id="AWGJ01000010">
    <property type="protein sequence ID" value="ODN75279.1"/>
    <property type="molecule type" value="Genomic_DNA"/>
</dbReference>
<dbReference type="PANTHER" id="PTHR14659">
    <property type="entry name" value="ALPHA- AND GAMMA-ADAPTIN-BINDING PROTEIN P34"/>
    <property type="match status" value="1"/>
</dbReference>
<dbReference type="RefSeq" id="XP_018990929.1">
    <property type="nucleotide sequence ID" value="XM_019140954.1"/>
</dbReference>
<sequence>MSSDTSNTILLLHPPSLDPTHFLSRLTGRDLSSVDASIESVYWEINNRYYTAQVEFRAFPIDKELFGSSEEGDGAAGMKQWEGADVVVYIFDQVPASLPPQLVRLMATPRNIALAVCILPDASSEAAVNQKGDPKDLNKIHEDDGTEEARVEELFDELGMEFIDEVHPLTDEDDERPMPPLYIIRQTLQTHMWPGMARKPLHASSQLPGSPTSSIGSGEGQGSLDHAVFDVTFDVNASPLPRQNAHEDKAGDHEQREGTVFPDLYELRAQLASAEFGSIDALDRYAHLFSSSESDSGFPSAALAGLDGPYMSLNDLDLFPDGGDGGKEYERLEDWLEKDDDEFEPELLRRDQTGQEENAEQEKPKEGDWLENDDKRFEPSLAGLLPELKPEEDWQKAEHGHPIDSLENEGFEDDFDSFQSAQPRAETLALDPTPLLLHLQQVRSELSSLNNEDERRERAGAEVAAMLNMLGMGLDEGEEGLLDFDEFAGEELVDTGTKRA</sequence>
<gene>
    <name evidence="2" type="ORF">L202_06463</name>
</gene>
<keyword evidence="3" id="KW-1185">Reference proteome</keyword>
<dbReference type="GeneID" id="30157772"/>
<dbReference type="STRING" id="1295533.A0A1E3HFY9"/>
<dbReference type="OrthoDB" id="10261384at2759"/>
<protein>
    <submittedName>
        <fullName evidence="2">Uncharacterized protein</fullName>
    </submittedName>
</protein>
<evidence type="ECO:0000256" key="1">
    <source>
        <dbReference type="SAM" id="MobiDB-lite"/>
    </source>
</evidence>
<comment type="caution">
    <text evidence="2">The sequence shown here is derived from an EMBL/GenBank/DDBJ whole genome shotgun (WGS) entry which is preliminary data.</text>
</comment>
<accession>A0A1E3HFY9</accession>
<feature type="region of interest" description="Disordered" evidence="1">
    <location>
        <begin position="336"/>
        <end position="373"/>
    </location>
</feature>
<feature type="region of interest" description="Disordered" evidence="1">
    <location>
        <begin position="200"/>
        <end position="220"/>
    </location>
</feature>
<dbReference type="PANTHER" id="PTHR14659:SF1">
    <property type="entry name" value="ALPHA- AND GAMMA-ADAPTIN-BINDING PROTEIN P34"/>
    <property type="match status" value="1"/>
</dbReference>
<dbReference type="AlphaFoldDB" id="A0A1E3HFY9"/>
<evidence type="ECO:0000313" key="2">
    <source>
        <dbReference type="EMBL" id="ODN75279.1"/>
    </source>
</evidence>
<dbReference type="InterPro" id="IPR019341">
    <property type="entry name" value="Alpha/Gamma-adaptin-bd_p34"/>
</dbReference>
<evidence type="ECO:0000313" key="3">
    <source>
        <dbReference type="Proteomes" id="UP000094065"/>
    </source>
</evidence>
<feature type="compositionally biased region" description="Basic and acidic residues" evidence="1">
    <location>
        <begin position="360"/>
        <end position="373"/>
    </location>
</feature>
<name>A0A1E3HFY9_9TREE</name>
<feature type="compositionally biased region" description="Polar residues" evidence="1">
    <location>
        <begin position="203"/>
        <end position="216"/>
    </location>
</feature>
<proteinExistence type="predicted"/>